<dbReference type="PROSITE" id="PS51257">
    <property type="entry name" value="PROKAR_LIPOPROTEIN"/>
    <property type="match status" value="1"/>
</dbReference>
<keyword evidence="2 9" id="KW-0813">Transport</keyword>
<keyword evidence="3" id="KW-1003">Cell membrane</keyword>
<evidence type="ECO:0000256" key="1">
    <source>
        <dbReference type="ARBA" id="ARBA00004429"/>
    </source>
</evidence>
<dbReference type="PANTHER" id="PTHR35011:SF2">
    <property type="entry name" value="2,3-DIKETO-L-GULONATE TRAP TRANSPORTER SMALL PERMEASE PROTEIN YIAM"/>
    <property type="match status" value="1"/>
</dbReference>
<keyword evidence="6 9" id="KW-1133">Transmembrane helix</keyword>
<dbReference type="GO" id="GO:0005886">
    <property type="term" value="C:plasma membrane"/>
    <property type="evidence" value="ECO:0007669"/>
    <property type="project" value="UniProtKB-SubCell"/>
</dbReference>
<proteinExistence type="inferred from homology"/>
<evidence type="ECO:0000313" key="11">
    <source>
        <dbReference type="EMBL" id="KLN58631.1"/>
    </source>
</evidence>
<evidence type="ECO:0000256" key="7">
    <source>
        <dbReference type="ARBA" id="ARBA00023136"/>
    </source>
</evidence>
<keyword evidence="5 9" id="KW-0812">Transmembrane</keyword>
<protein>
    <recommendedName>
        <fullName evidence="9">TRAP transporter small permease protein</fullName>
    </recommendedName>
</protein>
<evidence type="ECO:0000256" key="9">
    <source>
        <dbReference type="RuleBase" id="RU369079"/>
    </source>
</evidence>
<accession>A0A0H2M8Y8</accession>
<dbReference type="GO" id="GO:0015740">
    <property type="term" value="P:C4-dicarboxylate transport"/>
    <property type="evidence" value="ECO:0007669"/>
    <property type="project" value="TreeGrafter"/>
</dbReference>
<evidence type="ECO:0000256" key="6">
    <source>
        <dbReference type="ARBA" id="ARBA00022989"/>
    </source>
</evidence>
<dbReference type="PATRIC" id="fig|34073.19.peg.354"/>
<comment type="subcellular location">
    <subcellularLocation>
        <location evidence="1 9">Cell inner membrane</location>
        <topology evidence="1 9">Multi-pass membrane protein</topology>
    </subcellularLocation>
</comment>
<dbReference type="Pfam" id="PF04290">
    <property type="entry name" value="DctQ"/>
    <property type="match status" value="1"/>
</dbReference>
<dbReference type="RefSeq" id="WP_021007960.1">
    <property type="nucleotide sequence ID" value="NZ_JBEPKJ010000017.1"/>
</dbReference>
<comment type="caution">
    <text evidence="11">The sequence shown here is derived from an EMBL/GenBank/DDBJ whole genome shotgun (WGS) entry which is preliminary data.</text>
</comment>
<evidence type="ECO:0000259" key="10">
    <source>
        <dbReference type="Pfam" id="PF04290"/>
    </source>
</evidence>
<dbReference type="InterPro" id="IPR007387">
    <property type="entry name" value="TRAP_DctQ"/>
</dbReference>
<evidence type="ECO:0000256" key="8">
    <source>
        <dbReference type="ARBA" id="ARBA00038436"/>
    </source>
</evidence>
<evidence type="ECO:0000256" key="3">
    <source>
        <dbReference type="ARBA" id="ARBA00022475"/>
    </source>
</evidence>
<dbReference type="AlphaFoldDB" id="A0A0H2M8Y8"/>
<keyword evidence="12" id="KW-1185">Reference proteome</keyword>
<keyword evidence="4 9" id="KW-0997">Cell inner membrane</keyword>
<dbReference type="InterPro" id="IPR055348">
    <property type="entry name" value="DctQ"/>
</dbReference>
<dbReference type="PANTHER" id="PTHR35011">
    <property type="entry name" value="2,3-DIKETO-L-GULONATE TRAP TRANSPORTER SMALL PERMEASE PROTEIN YIAM"/>
    <property type="match status" value="1"/>
</dbReference>
<comment type="similarity">
    <text evidence="8 9">Belongs to the TRAP transporter small permease family.</text>
</comment>
<comment type="function">
    <text evidence="9">Part of the tripartite ATP-independent periplasmic (TRAP) transport system.</text>
</comment>
<feature type="transmembrane region" description="Helical" evidence="9">
    <location>
        <begin position="12"/>
        <end position="35"/>
    </location>
</feature>
<dbReference type="GO" id="GO:0022857">
    <property type="term" value="F:transmembrane transporter activity"/>
    <property type="evidence" value="ECO:0007669"/>
    <property type="project" value="UniProtKB-UniRule"/>
</dbReference>
<dbReference type="EMBL" id="JZWI01000002">
    <property type="protein sequence ID" value="KLN58631.1"/>
    <property type="molecule type" value="Genomic_DNA"/>
</dbReference>
<name>A0A0H2M8Y8_VARPD</name>
<keyword evidence="7 9" id="KW-0472">Membrane</keyword>
<feature type="transmembrane region" description="Helical" evidence="9">
    <location>
        <begin position="50"/>
        <end position="68"/>
    </location>
</feature>
<gene>
    <name evidence="11" type="primary">siaT1</name>
    <name evidence="11" type="ORF">VPARA_03530</name>
</gene>
<evidence type="ECO:0000256" key="2">
    <source>
        <dbReference type="ARBA" id="ARBA00022448"/>
    </source>
</evidence>
<dbReference type="Proteomes" id="UP000035170">
    <property type="component" value="Unassembled WGS sequence"/>
</dbReference>
<feature type="domain" description="Tripartite ATP-independent periplasmic transporters DctQ component" evidence="10">
    <location>
        <begin position="30"/>
        <end position="153"/>
    </location>
</feature>
<evidence type="ECO:0000256" key="4">
    <source>
        <dbReference type="ARBA" id="ARBA00022519"/>
    </source>
</evidence>
<organism evidence="11 12">
    <name type="scientific">Variovorax paradoxus</name>
    <dbReference type="NCBI Taxonomy" id="34073"/>
    <lineage>
        <taxon>Bacteria</taxon>
        <taxon>Pseudomonadati</taxon>
        <taxon>Pseudomonadota</taxon>
        <taxon>Betaproteobacteria</taxon>
        <taxon>Burkholderiales</taxon>
        <taxon>Comamonadaceae</taxon>
        <taxon>Variovorax</taxon>
    </lineage>
</organism>
<evidence type="ECO:0000313" key="12">
    <source>
        <dbReference type="Proteomes" id="UP000035170"/>
    </source>
</evidence>
<comment type="subunit">
    <text evidence="9">The complex comprises the extracytoplasmic solute receptor protein and the two transmembrane proteins.</text>
</comment>
<feature type="transmembrane region" description="Helical" evidence="9">
    <location>
        <begin position="89"/>
        <end position="111"/>
    </location>
</feature>
<reference evidence="11 12" key="1">
    <citation type="submission" date="2015-03" db="EMBL/GenBank/DDBJ databases">
        <title>Genome sequence of Variovorax paradoxus TBEA6.</title>
        <authorList>
            <person name="Poehlein A."/>
            <person name="Schuldes J."/>
            <person name="Wuebbeler J.H."/>
            <person name="Hiessl S."/>
            <person name="Steinbuechel A."/>
            <person name="Daniel R."/>
        </authorList>
    </citation>
    <scope>NUCLEOTIDE SEQUENCE [LARGE SCALE GENOMIC DNA]</scope>
    <source>
        <strain evidence="11 12">TBEA6</strain>
    </source>
</reference>
<feature type="transmembrane region" description="Helical" evidence="9">
    <location>
        <begin position="131"/>
        <end position="153"/>
    </location>
</feature>
<evidence type="ECO:0000256" key="5">
    <source>
        <dbReference type="ARBA" id="ARBA00022692"/>
    </source>
</evidence>
<sequence>MKEKFLGIERWTTGFSMIAACVMLVIASGLGVFQIVTRFVLEQPAEWSEILIRMSLIWMVFLGIPMAFRQGAMVSVDVLYRWSPPRIKRVLDAVVSIAALALMLVILWWGWDYAMRGRVQSMAGLESLSMMWSYLALPVGSVFCLFGIVGNFLDPKRLELETAQ</sequence>